<evidence type="ECO:0000256" key="2">
    <source>
        <dbReference type="ARBA" id="ARBA00022605"/>
    </source>
</evidence>
<sequence length="315" mass="34287">MKKVIVPKSLSEDGKQYLREHNLELVEVDRTDADHILEVGRDAAGMILFVDHIGESVLSQMPNLKIIARHGVGYDNVDLDAAAQHGVWVTITPKANAETVAETTLAHIFDLSKNLTKTSMEMRKGDYTYALRHRGFDLAGKTLGIVGYGRIGQWVAKKASALGMTILIYNRSPKESEYGTFVDLDTLLKRSYVISLHLAHNSATHHIIGAAQLAEMKPSSVVVNLGRGGLIDTDALVAALRNHAIAGAGLDVFESEPLPLDSPLFQFDNVVLTPHIGSSTTESFSRMATDAASEVVRVLDGQAPQWPVNQVKNKS</sequence>
<evidence type="ECO:0000259" key="7">
    <source>
        <dbReference type="Pfam" id="PF02826"/>
    </source>
</evidence>
<dbReference type="EMBL" id="AZFZ01000058">
    <property type="protein sequence ID" value="KRM41444.1"/>
    <property type="molecule type" value="Genomic_DNA"/>
</dbReference>
<dbReference type="Pfam" id="PF00389">
    <property type="entry name" value="2-Hacid_dh"/>
    <property type="match status" value="1"/>
</dbReference>
<dbReference type="GO" id="GO:0008652">
    <property type="term" value="P:amino acid biosynthetic process"/>
    <property type="evidence" value="ECO:0007669"/>
    <property type="project" value="UniProtKB-KW"/>
</dbReference>
<evidence type="ECO:0000313" key="9">
    <source>
        <dbReference type="Proteomes" id="UP000051010"/>
    </source>
</evidence>
<feature type="domain" description="D-isomer specific 2-hydroxyacid dehydrogenase NAD-binding" evidence="7">
    <location>
        <begin position="105"/>
        <end position="277"/>
    </location>
</feature>
<dbReference type="PANTHER" id="PTHR42789:SF1">
    <property type="entry name" value="D-ISOMER SPECIFIC 2-HYDROXYACID DEHYDROGENASE FAMILY PROTEIN (AFU_ORTHOLOGUE AFUA_6G10090)"/>
    <property type="match status" value="1"/>
</dbReference>
<organism evidence="8 9">
    <name type="scientific">Lentilactobacillus parafarraginis DSM 18390 = JCM 14109</name>
    <dbReference type="NCBI Taxonomy" id="1423786"/>
    <lineage>
        <taxon>Bacteria</taxon>
        <taxon>Bacillati</taxon>
        <taxon>Bacillota</taxon>
        <taxon>Bacilli</taxon>
        <taxon>Lactobacillales</taxon>
        <taxon>Lactobacillaceae</taxon>
        <taxon>Lentilactobacillus</taxon>
    </lineage>
</organism>
<proteinExistence type="inferred from homology"/>
<dbReference type="InterPro" id="IPR006140">
    <property type="entry name" value="D-isomer_DH_NAD-bd"/>
</dbReference>
<dbReference type="PANTHER" id="PTHR42789">
    <property type="entry name" value="D-ISOMER SPECIFIC 2-HYDROXYACID DEHYDROGENASE FAMILY PROTEIN (AFU_ORTHOLOGUE AFUA_6G10090)"/>
    <property type="match status" value="1"/>
</dbReference>
<keyword evidence="4" id="KW-0520">NAD</keyword>
<dbReference type="GO" id="GO:0051287">
    <property type="term" value="F:NAD binding"/>
    <property type="evidence" value="ECO:0007669"/>
    <property type="project" value="InterPro"/>
</dbReference>
<dbReference type="PATRIC" id="fig|1423786.4.peg.2458"/>
<name>A0A0R1YKP4_9LACO</name>
<dbReference type="InterPro" id="IPR006139">
    <property type="entry name" value="D-isomer_2_OHA_DH_cat_dom"/>
</dbReference>
<evidence type="ECO:0000256" key="3">
    <source>
        <dbReference type="ARBA" id="ARBA00023002"/>
    </source>
</evidence>
<accession>A0A0R1YKP4</accession>
<dbReference type="SUPFAM" id="SSF51735">
    <property type="entry name" value="NAD(P)-binding Rossmann-fold domains"/>
    <property type="match status" value="1"/>
</dbReference>
<evidence type="ECO:0000256" key="5">
    <source>
        <dbReference type="RuleBase" id="RU003719"/>
    </source>
</evidence>
<dbReference type="Proteomes" id="UP000051010">
    <property type="component" value="Unassembled WGS sequence"/>
</dbReference>
<evidence type="ECO:0000313" key="8">
    <source>
        <dbReference type="EMBL" id="KRM41444.1"/>
    </source>
</evidence>
<feature type="domain" description="D-isomer specific 2-hydroxyacid dehydrogenase catalytic" evidence="6">
    <location>
        <begin position="5"/>
        <end position="309"/>
    </location>
</feature>
<comment type="caution">
    <text evidence="8">The sequence shown here is derived from an EMBL/GenBank/DDBJ whole genome shotgun (WGS) entry which is preliminary data.</text>
</comment>
<dbReference type="InterPro" id="IPR050857">
    <property type="entry name" value="D-2-hydroxyacid_DH"/>
</dbReference>
<dbReference type="RefSeq" id="WP_054735949.1">
    <property type="nucleotide sequence ID" value="NZ_AZFZ01000058.1"/>
</dbReference>
<dbReference type="SUPFAM" id="SSF52283">
    <property type="entry name" value="Formate/glycerate dehydrogenase catalytic domain-like"/>
    <property type="match status" value="1"/>
</dbReference>
<keyword evidence="8" id="KW-0670">Pyruvate</keyword>
<protein>
    <submittedName>
        <fullName evidence="8">Glyoxylate hydroxypyruvate reductase B</fullName>
    </submittedName>
</protein>
<dbReference type="AlphaFoldDB" id="A0A0R1YKP4"/>
<dbReference type="InterPro" id="IPR036291">
    <property type="entry name" value="NAD(P)-bd_dom_sf"/>
</dbReference>
<dbReference type="CDD" id="cd12172">
    <property type="entry name" value="PGDH_like_2"/>
    <property type="match status" value="1"/>
</dbReference>
<dbReference type="PROSITE" id="PS00671">
    <property type="entry name" value="D_2_HYDROXYACID_DH_3"/>
    <property type="match status" value="1"/>
</dbReference>
<comment type="similarity">
    <text evidence="1 5">Belongs to the D-isomer specific 2-hydroxyacid dehydrogenase family.</text>
</comment>
<evidence type="ECO:0000259" key="6">
    <source>
        <dbReference type="Pfam" id="PF00389"/>
    </source>
</evidence>
<dbReference type="Gene3D" id="3.40.50.720">
    <property type="entry name" value="NAD(P)-binding Rossmann-like Domain"/>
    <property type="match status" value="2"/>
</dbReference>
<dbReference type="Pfam" id="PF02826">
    <property type="entry name" value="2-Hacid_dh_C"/>
    <property type="match status" value="1"/>
</dbReference>
<keyword evidence="3 5" id="KW-0560">Oxidoreductase</keyword>
<keyword evidence="2" id="KW-0028">Amino-acid biosynthesis</keyword>
<reference evidence="8 9" key="1">
    <citation type="journal article" date="2015" name="Genome Announc.">
        <title>Expanding the biotechnology potential of lactobacilli through comparative genomics of 213 strains and associated genera.</title>
        <authorList>
            <person name="Sun Z."/>
            <person name="Harris H.M."/>
            <person name="McCann A."/>
            <person name="Guo C."/>
            <person name="Argimon S."/>
            <person name="Zhang W."/>
            <person name="Yang X."/>
            <person name="Jeffery I.B."/>
            <person name="Cooney J.C."/>
            <person name="Kagawa T.F."/>
            <person name="Liu W."/>
            <person name="Song Y."/>
            <person name="Salvetti E."/>
            <person name="Wrobel A."/>
            <person name="Rasinkangas P."/>
            <person name="Parkhill J."/>
            <person name="Rea M.C."/>
            <person name="O'Sullivan O."/>
            <person name="Ritari J."/>
            <person name="Douillard F.P."/>
            <person name="Paul Ross R."/>
            <person name="Yang R."/>
            <person name="Briner A.E."/>
            <person name="Felis G.E."/>
            <person name="de Vos W.M."/>
            <person name="Barrangou R."/>
            <person name="Klaenhammer T.R."/>
            <person name="Caufield P.W."/>
            <person name="Cui Y."/>
            <person name="Zhang H."/>
            <person name="O'Toole P.W."/>
        </authorList>
    </citation>
    <scope>NUCLEOTIDE SEQUENCE [LARGE SCALE GENOMIC DNA]</scope>
    <source>
        <strain evidence="8 9">DSM 18390</strain>
    </source>
</reference>
<dbReference type="InterPro" id="IPR029753">
    <property type="entry name" value="D-isomer_DH_CS"/>
</dbReference>
<dbReference type="GO" id="GO:0016616">
    <property type="term" value="F:oxidoreductase activity, acting on the CH-OH group of donors, NAD or NADP as acceptor"/>
    <property type="evidence" value="ECO:0007669"/>
    <property type="project" value="InterPro"/>
</dbReference>
<evidence type="ECO:0000256" key="1">
    <source>
        <dbReference type="ARBA" id="ARBA00005854"/>
    </source>
</evidence>
<dbReference type="InterPro" id="IPR029752">
    <property type="entry name" value="D-isomer_DH_CS1"/>
</dbReference>
<gene>
    <name evidence="8" type="ORF">FD47_GL002340</name>
</gene>
<dbReference type="PROSITE" id="PS00065">
    <property type="entry name" value="D_2_HYDROXYACID_DH_1"/>
    <property type="match status" value="1"/>
</dbReference>
<evidence type="ECO:0000256" key="4">
    <source>
        <dbReference type="ARBA" id="ARBA00023027"/>
    </source>
</evidence>
<dbReference type="FunFam" id="3.40.50.720:FF:000203">
    <property type="entry name" value="D-3-phosphoglycerate dehydrogenase (SerA)"/>
    <property type="match status" value="1"/>
</dbReference>